<dbReference type="GO" id="GO:0016020">
    <property type="term" value="C:membrane"/>
    <property type="evidence" value="ECO:0007669"/>
    <property type="project" value="InterPro"/>
</dbReference>
<dbReference type="GO" id="GO:0046983">
    <property type="term" value="F:protein dimerization activity"/>
    <property type="evidence" value="ECO:0007669"/>
    <property type="project" value="InterPro"/>
</dbReference>
<dbReference type="EMBL" id="CP050177">
    <property type="protein sequence ID" value="QIQ06002.1"/>
    <property type="molecule type" value="Genomic_DNA"/>
</dbReference>
<feature type="compositionally biased region" description="Low complexity" evidence="9">
    <location>
        <begin position="399"/>
        <end position="413"/>
    </location>
</feature>
<dbReference type="GO" id="GO:0005524">
    <property type="term" value="F:ATP binding"/>
    <property type="evidence" value="ECO:0007669"/>
    <property type="project" value="UniProtKB-KW"/>
</dbReference>
<feature type="domain" description="Signal transduction histidine kinase subgroup 3 dimerisation and phosphoacceptor" evidence="12">
    <location>
        <begin position="188"/>
        <end position="253"/>
    </location>
</feature>
<feature type="transmembrane region" description="Helical" evidence="10">
    <location>
        <begin position="18"/>
        <end position="37"/>
    </location>
</feature>
<keyword evidence="6 13" id="KW-0418">Kinase</keyword>
<feature type="region of interest" description="Disordered" evidence="9">
    <location>
        <begin position="390"/>
        <end position="413"/>
    </location>
</feature>
<evidence type="ECO:0000259" key="12">
    <source>
        <dbReference type="Pfam" id="PF07730"/>
    </source>
</evidence>
<keyword evidence="10" id="KW-1133">Transmembrane helix</keyword>
<keyword evidence="3" id="KW-0597">Phosphoprotein</keyword>
<dbReference type="EC" id="2.7.13.3" evidence="2"/>
<evidence type="ECO:0000256" key="6">
    <source>
        <dbReference type="ARBA" id="ARBA00022777"/>
    </source>
</evidence>
<evidence type="ECO:0000256" key="8">
    <source>
        <dbReference type="ARBA" id="ARBA00023012"/>
    </source>
</evidence>
<dbReference type="PANTHER" id="PTHR24421">
    <property type="entry name" value="NITRATE/NITRITE SENSOR PROTEIN NARX-RELATED"/>
    <property type="match status" value="1"/>
</dbReference>
<evidence type="ECO:0000256" key="3">
    <source>
        <dbReference type="ARBA" id="ARBA00022553"/>
    </source>
</evidence>
<dbReference type="Pfam" id="PF07730">
    <property type="entry name" value="HisKA_3"/>
    <property type="match status" value="1"/>
</dbReference>
<keyword evidence="8" id="KW-0902">Two-component regulatory system</keyword>
<organism evidence="13 14">
    <name type="scientific">Streptomyces liangshanensis</name>
    <dbReference type="NCBI Taxonomy" id="2717324"/>
    <lineage>
        <taxon>Bacteria</taxon>
        <taxon>Bacillati</taxon>
        <taxon>Actinomycetota</taxon>
        <taxon>Actinomycetes</taxon>
        <taxon>Kitasatosporales</taxon>
        <taxon>Streptomycetaceae</taxon>
        <taxon>Streptomyces</taxon>
    </lineage>
</organism>
<dbReference type="GO" id="GO:0000155">
    <property type="term" value="F:phosphorelay sensor kinase activity"/>
    <property type="evidence" value="ECO:0007669"/>
    <property type="project" value="InterPro"/>
</dbReference>
<dbReference type="AlphaFoldDB" id="A0A6G9H638"/>
<dbReference type="InterPro" id="IPR050482">
    <property type="entry name" value="Sensor_HK_TwoCompSys"/>
</dbReference>
<keyword evidence="4" id="KW-0808">Transferase</keyword>
<keyword evidence="5" id="KW-0547">Nucleotide-binding</keyword>
<evidence type="ECO:0000313" key="14">
    <source>
        <dbReference type="Proteomes" id="UP000501179"/>
    </source>
</evidence>
<evidence type="ECO:0000259" key="11">
    <source>
        <dbReference type="Pfam" id="PF02518"/>
    </source>
</evidence>
<feature type="transmembrane region" description="Helical" evidence="10">
    <location>
        <begin position="43"/>
        <end position="60"/>
    </location>
</feature>
<keyword evidence="10" id="KW-0812">Transmembrane</keyword>
<evidence type="ECO:0000256" key="2">
    <source>
        <dbReference type="ARBA" id="ARBA00012438"/>
    </source>
</evidence>
<keyword evidence="7" id="KW-0067">ATP-binding</keyword>
<evidence type="ECO:0000256" key="7">
    <source>
        <dbReference type="ARBA" id="ARBA00022840"/>
    </source>
</evidence>
<dbReference type="CDD" id="cd16917">
    <property type="entry name" value="HATPase_UhpB-NarQ-NarX-like"/>
    <property type="match status" value="1"/>
</dbReference>
<dbReference type="RefSeq" id="WP_167034646.1">
    <property type="nucleotide sequence ID" value="NZ_CP050177.1"/>
</dbReference>
<evidence type="ECO:0000256" key="9">
    <source>
        <dbReference type="SAM" id="MobiDB-lite"/>
    </source>
</evidence>
<keyword evidence="10" id="KW-0472">Membrane</keyword>
<accession>A0A6G9H638</accession>
<evidence type="ECO:0000313" key="13">
    <source>
        <dbReference type="EMBL" id="QIQ06002.1"/>
    </source>
</evidence>
<evidence type="ECO:0000256" key="5">
    <source>
        <dbReference type="ARBA" id="ARBA00022741"/>
    </source>
</evidence>
<name>A0A6G9H638_9ACTN</name>
<feature type="transmembrane region" description="Helical" evidence="10">
    <location>
        <begin position="111"/>
        <end position="129"/>
    </location>
</feature>
<dbReference type="PANTHER" id="PTHR24421:SF10">
    <property type="entry name" value="NITRATE_NITRITE SENSOR PROTEIN NARQ"/>
    <property type="match status" value="1"/>
</dbReference>
<dbReference type="Proteomes" id="UP000501179">
    <property type="component" value="Chromosome"/>
</dbReference>
<feature type="domain" description="Histidine kinase/HSP90-like ATPase" evidence="11">
    <location>
        <begin position="300"/>
        <end position="388"/>
    </location>
</feature>
<dbReference type="KEGG" id="slia:HA039_30140"/>
<proteinExistence type="predicted"/>
<comment type="catalytic activity">
    <reaction evidence="1">
        <text>ATP + protein L-histidine = ADP + protein N-phospho-L-histidine.</text>
        <dbReference type="EC" id="2.7.13.3"/>
    </reaction>
</comment>
<dbReference type="Gene3D" id="3.30.565.10">
    <property type="entry name" value="Histidine kinase-like ATPase, C-terminal domain"/>
    <property type="match status" value="1"/>
</dbReference>
<dbReference type="InterPro" id="IPR011712">
    <property type="entry name" value="Sig_transdc_His_kin_sub3_dim/P"/>
</dbReference>
<gene>
    <name evidence="13" type="ORF">HA039_30140</name>
</gene>
<dbReference type="SUPFAM" id="SSF55874">
    <property type="entry name" value="ATPase domain of HSP90 chaperone/DNA topoisomerase II/histidine kinase"/>
    <property type="match status" value="1"/>
</dbReference>
<reference evidence="13 14" key="1">
    <citation type="submission" date="2020-03" db="EMBL/GenBank/DDBJ databases">
        <title>A novel species.</title>
        <authorList>
            <person name="Gao J."/>
        </authorList>
    </citation>
    <scope>NUCLEOTIDE SEQUENCE [LARGE SCALE GENOMIC DNA]</scope>
    <source>
        <strain evidence="13 14">QMT-12</strain>
    </source>
</reference>
<protein>
    <recommendedName>
        <fullName evidence="2">histidine kinase</fullName>
        <ecNumber evidence="2">2.7.13.3</ecNumber>
    </recommendedName>
</protein>
<dbReference type="InterPro" id="IPR003594">
    <property type="entry name" value="HATPase_dom"/>
</dbReference>
<dbReference type="Gene3D" id="1.20.5.1930">
    <property type="match status" value="1"/>
</dbReference>
<sequence>MIPTVLSRVRARPALHDAVVALGTAVVLLSITLSVALRASDSAIAVPAGLVVLTCLPLLVGSRWPVPVVLATAVLDVTRLFLIEPDFQKTYPTATVIALYVMAAHTGRRTAWRFAGAVVLSLTAVALIARPGVDNLPMNLGVLPWTCLPVAISDGVRSRREVLAAATERAERAERTREDVALRRVTEERVRIARELHDVVAHHITLVNAQAGVAHHLMRTDPEHAYVALERIRDTSRSALDELRATVGLLRQPGEAPSTQPAPGLADLDDLLERFRHSGLAVDLVTTGEPGALSATADLTAYRIIQEALTNTHKHAGRARARVCLDYAAAQVRITVEDDGRDAGTGAGIGYGLIGMHERARTAGGTLTAGARPAPETGFRVVGELPLSPVSSPAPPVGPVDDPAEAPAPGGRIPAPADACSIIGVRLIGGGRA</sequence>
<keyword evidence="14" id="KW-1185">Reference proteome</keyword>
<dbReference type="InterPro" id="IPR036890">
    <property type="entry name" value="HATPase_C_sf"/>
</dbReference>
<evidence type="ECO:0000256" key="10">
    <source>
        <dbReference type="SAM" id="Phobius"/>
    </source>
</evidence>
<evidence type="ECO:0000256" key="1">
    <source>
        <dbReference type="ARBA" id="ARBA00000085"/>
    </source>
</evidence>
<evidence type="ECO:0000256" key="4">
    <source>
        <dbReference type="ARBA" id="ARBA00022679"/>
    </source>
</evidence>
<dbReference type="Pfam" id="PF02518">
    <property type="entry name" value="HATPase_c"/>
    <property type="match status" value="1"/>
</dbReference>